<dbReference type="InterPro" id="IPR004045">
    <property type="entry name" value="Glutathione_S-Trfase_N"/>
</dbReference>
<proteinExistence type="inferred from homology"/>
<evidence type="ECO:0000256" key="5">
    <source>
        <dbReference type="ARBA" id="ARBA00022679"/>
    </source>
</evidence>
<dbReference type="EC" id="2.5.1.18" evidence="7"/>
<dbReference type="GO" id="GO:0006749">
    <property type="term" value="P:glutathione metabolic process"/>
    <property type="evidence" value="ECO:0007669"/>
    <property type="project" value="TreeGrafter"/>
</dbReference>
<reference evidence="10 11" key="1">
    <citation type="submission" date="2019-07" db="EMBL/GenBank/DDBJ databases">
        <authorList>
            <person name="Jastrzebski P J."/>
            <person name="Paukszto L."/>
            <person name="Jastrzebski P J."/>
        </authorList>
    </citation>
    <scope>NUCLEOTIDE SEQUENCE [LARGE SCALE GENOMIC DNA]</scope>
    <source>
        <strain evidence="10 11">WMS-il1</strain>
    </source>
</reference>
<dbReference type="SUPFAM" id="SSF47616">
    <property type="entry name" value="GST C-terminal domain-like"/>
    <property type="match status" value="1"/>
</dbReference>
<evidence type="ECO:0000259" key="8">
    <source>
        <dbReference type="PROSITE" id="PS50404"/>
    </source>
</evidence>
<dbReference type="InterPro" id="IPR036282">
    <property type="entry name" value="Glutathione-S-Trfase_C_sf"/>
</dbReference>
<dbReference type="InterPro" id="IPR004046">
    <property type="entry name" value="GST_C"/>
</dbReference>
<dbReference type="GO" id="GO:0042802">
    <property type="term" value="F:identical protein binding"/>
    <property type="evidence" value="ECO:0007669"/>
    <property type="project" value="UniProtKB-ARBA"/>
</dbReference>
<dbReference type="AlphaFoldDB" id="A0A564YU06"/>
<organism evidence="10 11">
    <name type="scientific">Hymenolepis diminuta</name>
    <name type="common">Rat tapeworm</name>
    <dbReference type="NCBI Taxonomy" id="6216"/>
    <lineage>
        <taxon>Eukaryota</taxon>
        <taxon>Metazoa</taxon>
        <taxon>Spiralia</taxon>
        <taxon>Lophotrochozoa</taxon>
        <taxon>Platyhelminthes</taxon>
        <taxon>Cestoda</taxon>
        <taxon>Eucestoda</taxon>
        <taxon>Cyclophyllidea</taxon>
        <taxon>Hymenolepididae</taxon>
        <taxon>Hymenolepis</taxon>
    </lineage>
</organism>
<evidence type="ECO:0000256" key="4">
    <source>
        <dbReference type="ARBA" id="ARBA00011738"/>
    </source>
</evidence>
<dbReference type="PRINTS" id="PR01267">
    <property type="entry name" value="GSTRNSFRASEM"/>
</dbReference>
<evidence type="ECO:0000256" key="2">
    <source>
        <dbReference type="ARBA" id="ARBA00003701"/>
    </source>
</evidence>
<dbReference type="SUPFAM" id="SSF52833">
    <property type="entry name" value="Thioredoxin-like"/>
    <property type="match status" value="1"/>
</dbReference>
<feature type="non-terminal residue" evidence="10">
    <location>
        <position position="155"/>
    </location>
</feature>
<comment type="similarity">
    <text evidence="3 7">Belongs to the GST superfamily. Mu family.</text>
</comment>
<dbReference type="PANTHER" id="PTHR11571">
    <property type="entry name" value="GLUTATHIONE S-TRANSFERASE"/>
    <property type="match status" value="1"/>
</dbReference>
<dbReference type="GO" id="GO:0004364">
    <property type="term" value="F:glutathione transferase activity"/>
    <property type="evidence" value="ECO:0007669"/>
    <property type="project" value="UniProtKB-EC"/>
</dbReference>
<dbReference type="FunFam" id="3.40.30.10:FF:000019">
    <property type="entry name" value="Glutathione S-transferase Mu"/>
    <property type="match status" value="1"/>
</dbReference>
<protein>
    <recommendedName>
        <fullName evidence="7">Glutathione S-transferase</fullName>
        <ecNumber evidence="7">2.5.1.18</ecNumber>
    </recommendedName>
</protein>
<feature type="domain" description="GST N-terminal" evidence="8">
    <location>
        <begin position="1"/>
        <end position="88"/>
    </location>
</feature>
<gene>
    <name evidence="10" type="ORF">WMSIL1_LOCUS9607</name>
</gene>
<comment type="subunit">
    <text evidence="4">Homodimer.</text>
</comment>
<dbReference type="CDD" id="cd03075">
    <property type="entry name" value="GST_N_Mu"/>
    <property type="match status" value="1"/>
</dbReference>
<dbReference type="InterPro" id="IPR050213">
    <property type="entry name" value="GST_superfamily"/>
</dbReference>
<dbReference type="InterPro" id="IPR040079">
    <property type="entry name" value="Glutathione_S-Trfase"/>
</dbReference>
<comment type="catalytic activity">
    <reaction evidence="6 7">
        <text>RX + glutathione = an S-substituted glutathione + a halide anion + H(+)</text>
        <dbReference type="Rhea" id="RHEA:16437"/>
        <dbReference type="ChEBI" id="CHEBI:15378"/>
        <dbReference type="ChEBI" id="CHEBI:16042"/>
        <dbReference type="ChEBI" id="CHEBI:17792"/>
        <dbReference type="ChEBI" id="CHEBI:57925"/>
        <dbReference type="ChEBI" id="CHEBI:90779"/>
        <dbReference type="EC" id="2.5.1.18"/>
    </reaction>
</comment>
<keyword evidence="11" id="KW-1185">Reference proteome</keyword>
<dbReference type="PROSITE" id="PS50404">
    <property type="entry name" value="GST_NTER"/>
    <property type="match status" value="1"/>
</dbReference>
<dbReference type="EMBL" id="CABIJS010000399">
    <property type="protein sequence ID" value="VUZ50761.1"/>
    <property type="molecule type" value="Genomic_DNA"/>
</dbReference>
<evidence type="ECO:0000256" key="7">
    <source>
        <dbReference type="RuleBase" id="RU003494"/>
    </source>
</evidence>
<comment type="function">
    <text evidence="1">GST isoenzymes appear to play a central role in the parasite detoxification system. Other functions are also suspected including a role in increasing the solubility of haematin in the parasite gut.</text>
</comment>
<evidence type="ECO:0000256" key="3">
    <source>
        <dbReference type="ARBA" id="ARBA00005861"/>
    </source>
</evidence>
<comment type="function">
    <text evidence="2">Conjugation of reduced glutathione to a wide number of exogenous and endogenous hydrophobic electrophiles.</text>
</comment>
<dbReference type="InterPro" id="IPR036249">
    <property type="entry name" value="Thioredoxin-like_sf"/>
</dbReference>
<evidence type="ECO:0000256" key="6">
    <source>
        <dbReference type="ARBA" id="ARBA00047960"/>
    </source>
</evidence>
<dbReference type="Proteomes" id="UP000321570">
    <property type="component" value="Unassembled WGS sequence"/>
</dbReference>
<dbReference type="PANTHER" id="PTHR11571:SF222">
    <property type="entry name" value="GLUTATHIONE TRANSFERASE"/>
    <property type="match status" value="1"/>
</dbReference>
<feature type="domain" description="GST C-terminal" evidence="9">
    <location>
        <begin position="90"/>
        <end position="155"/>
    </location>
</feature>
<evidence type="ECO:0000256" key="1">
    <source>
        <dbReference type="ARBA" id="ARBA00002446"/>
    </source>
</evidence>
<evidence type="ECO:0000259" key="9">
    <source>
        <dbReference type="PROSITE" id="PS50405"/>
    </source>
</evidence>
<name>A0A564YU06_HYMDI</name>
<dbReference type="PROSITE" id="PS50405">
    <property type="entry name" value="GST_CTER"/>
    <property type="match status" value="1"/>
</dbReference>
<keyword evidence="5 7" id="KW-0808">Transferase</keyword>
<dbReference type="Pfam" id="PF00043">
    <property type="entry name" value="GST_C"/>
    <property type="match status" value="1"/>
</dbReference>
<accession>A0A564YU06</accession>
<dbReference type="SFLD" id="SFLDS00019">
    <property type="entry name" value="Glutathione_Transferase_(cytos"/>
    <property type="match status" value="1"/>
</dbReference>
<evidence type="ECO:0000313" key="11">
    <source>
        <dbReference type="Proteomes" id="UP000321570"/>
    </source>
</evidence>
<dbReference type="Gene3D" id="1.20.1050.130">
    <property type="match status" value="1"/>
</dbReference>
<dbReference type="InterPro" id="IPR003081">
    <property type="entry name" value="GST_mu"/>
</dbReference>
<evidence type="ECO:0000313" key="10">
    <source>
        <dbReference type="EMBL" id="VUZ50761.1"/>
    </source>
</evidence>
<dbReference type="Pfam" id="PF02798">
    <property type="entry name" value="GST_N"/>
    <property type="match status" value="1"/>
</dbReference>
<dbReference type="InterPro" id="IPR010987">
    <property type="entry name" value="Glutathione-S-Trfase_C-like"/>
</dbReference>
<sequence length="155" mass="18048">MSPTLGYWDIRGLAEPIRLLLRYLGVDFEEKLYHFGPAPDFDGKEWFDEKFKLGLDFPNLPYYIDGDFKLTQSSAILEYIADKHGMVPNCKKQRAILHMLLNASLDLRMNFARLCYNPDFENLKDPFLKGLPDSLRIFEEYLSDKTWLTGDKVAT</sequence>